<sequence length="271" mass="29388">MGLTFSPVISSGVPETARQLFWEVFFSSRGRGVDLLTHFPWMSCDENVFCVEIKSTAGSDETIAALVIKALPINQNSSVGLVGLVCVEEALRGKGFVSSLMAAATDLAVNKGLAALMLWTQKPEVYAGKGFVTDERNRFGYIEWTPDQCVKLDYTVRNWPDLSRPSEHGIPPFATGGQVISSKNATIVVLVSSGGHSIAEWSGKEEDVVDLIMCSMPGRCSLNIGEENSLISELEEKGVECNLGPAAVRMVNYLNSSASVKVPHIKFLNRI</sequence>
<dbReference type="Gene3D" id="3.40.630.30">
    <property type="match status" value="1"/>
</dbReference>
<dbReference type="CDD" id="cd04301">
    <property type="entry name" value="NAT_SF"/>
    <property type="match status" value="1"/>
</dbReference>
<gene>
    <name evidence="2" type="ORF">KVG91_18130</name>
</gene>
<evidence type="ECO:0000313" key="3">
    <source>
        <dbReference type="Proteomes" id="UP001048976"/>
    </source>
</evidence>
<reference evidence="2" key="1">
    <citation type="submission" date="2021-06" db="EMBL/GenBank/DDBJ databases">
        <title>Updating the genus Pseudomonas: Description of 43 new species and partition of the Pseudomonas putida group.</title>
        <authorList>
            <person name="Girard L."/>
            <person name="Lood C."/>
            <person name="Vandamme P."/>
            <person name="Rokni-Zadeh H."/>
            <person name="Van Noort V."/>
            <person name="Hofte M."/>
            <person name="Lavigne R."/>
            <person name="De Mot R."/>
        </authorList>
    </citation>
    <scope>NUCLEOTIDE SEQUENCE</scope>
    <source>
        <strain evidence="2">SWRI103</strain>
    </source>
</reference>
<dbReference type="Proteomes" id="UP001048976">
    <property type="component" value="Unassembled WGS sequence"/>
</dbReference>
<dbReference type="InterPro" id="IPR000182">
    <property type="entry name" value="GNAT_dom"/>
</dbReference>
<feature type="domain" description="N-acetyltransferase" evidence="1">
    <location>
        <begin position="8"/>
        <end position="157"/>
    </location>
</feature>
<dbReference type="RefSeq" id="WP_169375177.1">
    <property type="nucleotide sequence ID" value="NZ_JAHSTY010000002.1"/>
</dbReference>
<accession>A0ABS6P218</accession>
<dbReference type="PROSITE" id="PS51186">
    <property type="entry name" value="GNAT"/>
    <property type="match status" value="1"/>
</dbReference>
<evidence type="ECO:0000259" key="1">
    <source>
        <dbReference type="PROSITE" id="PS51186"/>
    </source>
</evidence>
<evidence type="ECO:0000313" key="2">
    <source>
        <dbReference type="EMBL" id="MBV4454514.1"/>
    </source>
</evidence>
<protein>
    <submittedName>
        <fullName evidence="2">GNAT family N-acetyltransferase</fullName>
    </submittedName>
</protein>
<dbReference type="EMBL" id="JAHSTY010000002">
    <property type="protein sequence ID" value="MBV4454514.1"/>
    <property type="molecule type" value="Genomic_DNA"/>
</dbReference>
<comment type="caution">
    <text evidence="2">The sequence shown here is derived from an EMBL/GenBank/DDBJ whole genome shotgun (WGS) entry which is preliminary data.</text>
</comment>
<dbReference type="SUPFAM" id="SSF55729">
    <property type="entry name" value="Acyl-CoA N-acyltransferases (Nat)"/>
    <property type="match status" value="1"/>
</dbReference>
<dbReference type="Pfam" id="PF00583">
    <property type="entry name" value="Acetyltransf_1"/>
    <property type="match status" value="1"/>
</dbReference>
<organism evidence="2 3">
    <name type="scientific">Pseudomonas azadiae</name>
    <dbReference type="NCBI Taxonomy" id="2843612"/>
    <lineage>
        <taxon>Bacteria</taxon>
        <taxon>Pseudomonadati</taxon>
        <taxon>Pseudomonadota</taxon>
        <taxon>Gammaproteobacteria</taxon>
        <taxon>Pseudomonadales</taxon>
        <taxon>Pseudomonadaceae</taxon>
        <taxon>Pseudomonas</taxon>
    </lineage>
</organism>
<keyword evidence="3" id="KW-1185">Reference proteome</keyword>
<name>A0ABS6P218_9PSED</name>
<proteinExistence type="predicted"/>
<dbReference type="InterPro" id="IPR016181">
    <property type="entry name" value="Acyl_CoA_acyltransferase"/>
</dbReference>